<evidence type="ECO:0000313" key="4">
    <source>
        <dbReference type="WBParaSite" id="jg5803"/>
    </source>
</evidence>
<keyword evidence="3" id="KW-1185">Reference proteome</keyword>
<feature type="domain" description="PLC-beta PH" evidence="2">
    <location>
        <begin position="15"/>
        <end position="138"/>
    </location>
</feature>
<dbReference type="Pfam" id="PF17787">
    <property type="entry name" value="PH_14"/>
    <property type="match status" value="1"/>
</dbReference>
<accession>A0A915EH13</accession>
<dbReference type="Gene3D" id="2.30.29.240">
    <property type="match status" value="1"/>
</dbReference>
<proteinExistence type="predicted"/>
<name>A0A915EH13_9BILA</name>
<dbReference type="CDD" id="cd13361">
    <property type="entry name" value="PH_PLC_beta"/>
    <property type="match status" value="1"/>
</dbReference>
<evidence type="ECO:0000259" key="2">
    <source>
        <dbReference type="Pfam" id="PF17787"/>
    </source>
</evidence>
<keyword evidence="1" id="KW-0812">Transmembrane</keyword>
<feature type="transmembrane region" description="Helical" evidence="1">
    <location>
        <begin position="147"/>
        <end position="167"/>
    </location>
</feature>
<reference evidence="4" key="1">
    <citation type="submission" date="2022-11" db="UniProtKB">
        <authorList>
            <consortium name="WormBaseParasite"/>
        </authorList>
    </citation>
    <scope>IDENTIFICATION</scope>
</reference>
<protein>
    <submittedName>
        <fullName evidence="4">PLC-beta PH domain-containing protein</fullName>
    </submittedName>
</protein>
<dbReference type="WBParaSite" id="jg5803">
    <property type="protein sequence ID" value="jg5803"/>
    <property type="gene ID" value="jg5803"/>
</dbReference>
<dbReference type="AlphaFoldDB" id="A0A915EH13"/>
<keyword evidence="1" id="KW-0472">Membrane</keyword>
<organism evidence="3 4">
    <name type="scientific">Ditylenchus dipsaci</name>
    <dbReference type="NCBI Taxonomy" id="166011"/>
    <lineage>
        <taxon>Eukaryota</taxon>
        <taxon>Metazoa</taxon>
        <taxon>Ecdysozoa</taxon>
        <taxon>Nematoda</taxon>
        <taxon>Chromadorea</taxon>
        <taxon>Rhabditida</taxon>
        <taxon>Tylenchina</taxon>
        <taxon>Tylenchomorpha</taxon>
        <taxon>Sphaerularioidea</taxon>
        <taxon>Anguinidae</taxon>
        <taxon>Anguininae</taxon>
        <taxon>Ditylenchus</taxon>
    </lineage>
</organism>
<dbReference type="Proteomes" id="UP000887574">
    <property type="component" value="Unplaced"/>
</dbReference>
<evidence type="ECO:0000256" key="1">
    <source>
        <dbReference type="SAM" id="Phobius"/>
    </source>
</evidence>
<keyword evidence="1" id="KW-1133">Transmembrane helix</keyword>
<dbReference type="SUPFAM" id="SSF50729">
    <property type="entry name" value="PH domain-like"/>
    <property type="match status" value="1"/>
</dbReference>
<sequence length="182" mass="20721">MDKSWRQQPAKLPELPDLLLQGNVFDRYDDETNTLDLGCTVRFDEYGFFMVWEPKGKDASLLDLTQIWEARPSGTIKDTRVLFDLEQRGFKDSVESRTVWITYGQDLVVVNSVFLVAKNAQIAKEWRTAVNEFIRTYKFRHACPCTAFKILSGLVFANAVAILAALLDVLSLQATPVTEHMV</sequence>
<dbReference type="InterPro" id="IPR037862">
    <property type="entry name" value="PLC-beta_PH"/>
</dbReference>
<evidence type="ECO:0000313" key="3">
    <source>
        <dbReference type="Proteomes" id="UP000887574"/>
    </source>
</evidence>